<evidence type="ECO:0000256" key="2">
    <source>
        <dbReference type="ARBA" id="ARBA00022827"/>
    </source>
</evidence>
<dbReference type="GO" id="GO:0050660">
    <property type="term" value="F:flavin adenine dinucleotide binding"/>
    <property type="evidence" value="ECO:0007669"/>
    <property type="project" value="UniProtKB-UniRule"/>
</dbReference>
<feature type="binding site" evidence="5">
    <location>
        <position position="45"/>
    </location>
    <ligand>
        <name>FAD</name>
        <dbReference type="ChEBI" id="CHEBI:57692"/>
    </ligand>
</feature>
<comment type="subunit">
    <text evidence="5">Homodimer.</text>
</comment>
<evidence type="ECO:0000256" key="1">
    <source>
        <dbReference type="ARBA" id="ARBA00022630"/>
    </source>
</evidence>
<dbReference type="PRINTS" id="PR00368">
    <property type="entry name" value="FADPNR"/>
</dbReference>
<keyword evidence="1 5" id="KW-0285">Flavoprotein</keyword>
<comment type="similarity">
    <text evidence="5">Belongs to the ferredoxin--NADP reductase type 2 family.</text>
</comment>
<accession>A0A967B8Q5</accession>
<name>A0A967B8Q5_9PROT</name>
<dbReference type="EC" id="1.18.1.2" evidence="5"/>
<dbReference type="InterPro" id="IPR023753">
    <property type="entry name" value="FAD/NAD-binding_dom"/>
</dbReference>
<evidence type="ECO:0000256" key="3">
    <source>
        <dbReference type="ARBA" id="ARBA00022857"/>
    </source>
</evidence>
<dbReference type="SUPFAM" id="SSF51905">
    <property type="entry name" value="FAD/NAD(P)-binding domain"/>
    <property type="match status" value="1"/>
</dbReference>
<dbReference type="HAMAP" id="MF_01685">
    <property type="entry name" value="FENR2"/>
    <property type="match status" value="1"/>
</dbReference>
<dbReference type="PRINTS" id="PR00469">
    <property type="entry name" value="PNDRDTASEII"/>
</dbReference>
<dbReference type="GO" id="GO:0050661">
    <property type="term" value="F:NADP binding"/>
    <property type="evidence" value="ECO:0007669"/>
    <property type="project" value="UniProtKB-UniRule"/>
</dbReference>
<dbReference type="Pfam" id="PF07992">
    <property type="entry name" value="Pyr_redox_2"/>
    <property type="match status" value="1"/>
</dbReference>
<dbReference type="InterPro" id="IPR050097">
    <property type="entry name" value="Ferredoxin-NADP_redctase_2"/>
</dbReference>
<feature type="binding site" evidence="5">
    <location>
        <position position="37"/>
    </location>
    <ligand>
        <name>FAD</name>
        <dbReference type="ChEBI" id="CHEBI:57692"/>
    </ligand>
</feature>
<evidence type="ECO:0000256" key="5">
    <source>
        <dbReference type="HAMAP-Rule" id="MF_01685"/>
    </source>
</evidence>
<dbReference type="RefSeq" id="WP_166317937.1">
    <property type="nucleotide sequence ID" value="NZ_WOTH01000040.1"/>
</dbReference>
<evidence type="ECO:0000259" key="6">
    <source>
        <dbReference type="Pfam" id="PF07992"/>
    </source>
</evidence>
<reference evidence="7" key="1">
    <citation type="submission" date="2019-11" db="EMBL/GenBank/DDBJ databases">
        <title>Description of new Acetobacter species.</title>
        <authorList>
            <person name="Cleenwerck I."/>
            <person name="Sombolestani A.S."/>
        </authorList>
    </citation>
    <scope>NUCLEOTIDE SEQUENCE</scope>
    <source>
        <strain evidence="7">LMG 1626</strain>
    </source>
</reference>
<keyword evidence="8" id="KW-1185">Reference proteome</keyword>
<keyword evidence="2 5" id="KW-0274">FAD</keyword>
<evidence type="ECO:0000256" key="4">
    <source>
        <dbReference type="ARBA" id="ARBA00023002"/>
    </source>
</evidence>
<comment type="catalytic activity">
    <reaction evidence="5">
        <text>2 reduced [2Fe-2S]-[ferredoxin] + NADP(+) + H(+) = 2 oxidized [2Fe-2S]-[ferredoxin] + NADPH</text>
        <dbReference type="Rhea" id="RHEA:20125"/>
        <dbReference type="Rhea" id="RHEA-COMP:10000"/>
        <dbReference type="Rhea" id="RHEA-COMP:10001"/>
        <dbReference type="ChEBI" id="CHEBI:15378"/>
        <dbReference type="ChEBI" id="CHEBI:33737"/>
        <dbReference type="ChEBI" id="CHEBI:33738"/>
        <dbReference type="ChEBI" id="CHEBI:57783"/>
        <dbReference type="ChEBI" id="CHEBI:58349"/>
        <dbReference type="EC" id="1.18.1.2"/>
    </reaction>
</comment>
<feature type="binding site" evidence="5">
    <location>
        <position position="332"/>
    </location>
    <ligand>
        <name>FAD</name>
        <dbReference type="ChEBI" id="CHEBI:57692"/>
    </ligand>
</feature>
<feature type="binding site" evidence="5">
    <location>
        <position position="18"/>
    </location>
    <ligand>
        <name>FAD</name>
        <dbReference type="ChEBI" id="CHEBI:57692"/>
    </ligand>
</feature>
<evidence type="ECO:0000313" key="7">
    <source>
        <dbReference type="EMBL" id="NHO54958.1"/>
    </source>
</evidence>
<organism evidence="7 8">
    <name type="scientific">Acetobacter estunensis</name>
    <dbReference type="NCBI Taxonomy" id="104097"/>
    <lineage>
        <taxon>Bacteria</taxon>
        <taxon>Pseudomonadati</taxon>
        <taxon>Pseudomonadota</taxon>
        <taxon>Alphaproteobacteria</taxon>
        <taxon>Acetobacterales</taxon>
        <taxon>Acetobacteraceae</taxon>
        <taxon>Acetobacter</taxon>
    </lineage>
</organism>
<sequence>MSADTIQTDVVIIGAGPTGLFAAFQCGMLKLRCVLVDALDEIGGQCAALYPEKPIYDIPACPAIEGGQLIEQLDAQIRPFDVPRLLGRRVTTLSGHRGDFTLGTDKGDTLKARAVILAVGAGAFGPNRPPLDDLAAYEATGGVQYYVRRRADFTDKALVIAGGGDSALDWALSLRDVAKKIYLVHRRDKFRAAPESLSQLEEAVARGEIEKIVPYQLKALHGEGGQLSGVEVATLAGESRVLEADHLLAFFGLATDLGPLAQWGMDQIRSTVPVTPSTCETSLPGVFAIGDVATYPGKLKLILQGFSEAAMAAHAIYPIVNPEQALHFEYSTSQGVPSSK</sequence>
<feature type="binding site" evidence="5">
    <location>
        <position position="90"/>
    </location>
    <ligand>
        <name>FAD</name>
        <dbReference type="ChEBI" id="CHEBI:57692"/>
    </ligand>
</feature>
<feature type="binding site" evidence="5">
    <location>
        <position position="124"/>
    </location>
    <ligand>
        <name>FAD</name>
        <dbReference type="ChEBI" id="CHEBI:57692"/>
    </ligand>
</feature>
<keyword evidence="4 5" id="KW-0560">Oxidoreductase</keyword>
<dbReference type="InterPro" id="IPR022890">
    <property type="entry name" value="Fd--NADP_Rdtase_type_2"/>
</dbReference>
<comment type="caution">
    <text evidence="7">The sequence shown here is derived from an EMBL/GenBank/DDBJ whole genome shotgun (WGS) entry which is preliminary data.</text>
</comment>
<dbReference type="Gene3D" id="3.50.50.60">
    <property type="entry name" value="FAD/NAD(P)-binding domain"/>
    <property type="match status" value="2"/>
</dbReference>
<dbReference type="PANTHER" id="PTHR48105">
    <property type="entry name" value="THIOREDOXIN REDUCTASE 1-RELATED-RELATED"/>
    <property type="match status" value="1"/>
</dbReference>
<proteinExistence type="inferred from homology"/>
<keyword evidence="3 5" id="KW-0521">NADP</keyword>
<dbReference type="InterPro" id="IPR036188">
    <property type="entry name" value="FAD/NAD-bd_sf"/>
</dbReference>
<feature type="binding site" evidence="5">
    <location>
        <position position="50"/>
    </location>
    <ligand>
        <name>FAD</name>
        <dbReference type="ChEBI" id="CHEBI:57692"/>
    </ligand>
</feature>
<dbReference type="EMBL" id="WOTH01000040">
    <property type="protein sequence ID" value="NHO54958.1"/>
    <property type="molecule type" value="Genomic_DNA"/>
</dbReference>
<evidence type="ECO:0000313" key="8">
    <source>
        <dbReference type="Proteomes" id="UP000597459"/>
    </source>
</evidence>
<protein>
    <recommendedName>
        <fullName evidence="5">Ferredoxin--NADP reductase</fullName>
        <shortName evidence="5">FNR</shortName>
        <shortName evidence="5">Fd-NADP(+) reductase</shortName>
        <ecNumber evidence="5">1.18.1.2</ecNumber>
    </recommendedName>
</protein>
<dbReference type="GO" id="GO:0004324">
    <property type="term" value="F:ferredoxin-NADP+ reductase activity"/>
    <property type="evidence" value="ECO:0007669"/>
    <property type="project" value="UniProtKB-UniRule"/>
</dbReference>
<dbReference type="Proteomes" id="UP000597459">
    <property type="component" value="Unassembled WGS sequence"/>
</dbReference>
<gene>
    <name evidence="7" type="ORF">GOB87_13555</name>
</gene>
<feature type="binding site" evidence="5">
    <location>
        <position position="291"/>
    </location>
    <ligand>
        <name>FAD</name>
        <dbReference type="ChEBI" id="CHEBI:57692"/>
    </ligand>
</feature>
<comment type="cofactor">
    <cofactor evidence="5">
        <name>FAD</name>
        <dbReference type="ChEBI" id="CHEBI:57692"/>
    </cofactor>
    <text evidence="5">Binds 1 FAD per subunit.</text>
</comment>
<feature type="domain" description="FAD/NAD(P)-binding" evidence="6">
    <location>
        <begin position="9"/>
        <end position="298"/>
    </location>
</feature>
<dbReference type="AlphaFoldDB" id="A0A967B8Q5"/>